<evidence type="ECO:0000313" key="2">
    <source>
        <dbReference type="Proteomes" id="UP000280271"/>
    </source>
</evidence>
<name>A0ABX9TXK1_9GAMM</name>
<protein>
    <submittedName>
        <fullName evidence="1">Uncharacterized protein</fullName>
    </submittedName>
</protein>
<gene>
    <name evidence="1" type="ORF">D9K81_06450</name>
</gene>
<comment type="caution">
    <text evidence="1">The sequence shown here is derived from an EMBL/GenBank/DDBJ whole genome shotgun (WGS) entry which is preliminary data.</text>
</comment>
<proteinExistence type="predicted"/>
<dbReference type="EMBL" id="RCHC01000005">
    <property type="protein sequence ID" value="RLL22827.1"/>
    <property type="molecule type" value="Genomic_DNA"/>
</dbReference>
<dbReference type="Proteomes" id="UP000280271">
    <property type="component" value="Unassembled WGS sequence"/>
</dbReference>
<keyword evidence="2" id="KW-1185">Reference proteome</keyword>
<evidence type="ECO:0000313" key="1">
    <source>
        <dbReference type="EMBL" id="RLL22827.1"/>
    </source>
</evidence>
<accession>A0ABX9TXK1</accession>
<organism evidence="1 2">
    <name type="scientific">Acinetobacter chengduensis</name>
    <dbReference type="NCBI Taxonomy" id="2420890"/>
    <lineage>
        <taxon>Bacteria</taxon>
        <taxon>Pseudomonadati</taxon>
        <taxon>Pseudomonadota</taxon>
        <taxon>Gammaproteobacteria</taxon>
        <taxon>Moraxellales</taxon>
        <taxon>Moraxellaceae</taxon>
        <taxon>Acinetobacter</taxon>
    </lineage>
</organism>
<reference evidence="1 2" key="1">
    <citation type="submission" date="2018-09" db="EMBL/GenBank/DDBJ databases">
        <title>The draft genome of Acinetobacter sp. strains.</title>
        <authorList>
            <person name="Qin J."/>
            <person name="Feng Y."/>
            <person name="Zong Z."/>
        </authorList>
    </citation>
    <scope>NUCLEOTIDE SEQUENCE [LARGE SCALE GENOMIC DNA]</scope>
    <source>
        <strain evidence="1 2">WCHAc060005</strain>
    </source>
</reference>
<sequence length="72" mass="8615">MIGFGKTWLDWCLHKLLKNIFMLDWVGWHNTGVIRTPLPPNLKKPLYFYKGFFLLKKDVGILFLIQKIDCKY</sequence>